<dbReference type="PROSITE" id="PS50885">
    <property type="entry name" value="HAMP"/>
    <property type="match status" value="1"/>
</dbReference>
<dbReference type="SUPFAM" id="SSF58104">
    <property type="entry name" value="Methyl-accepting chemotaxis protein (MCP) signaling domain"/>
    <property type="match status" value="1"/>
</dbReference>
<evidence type="ECO:0000256" key="4">
    <source>
        <dbReference type="ARBA" id="ARBA00022692"/>
    </source>
</evidence>
<dbReference type="Gene3D" id="1.10.287.950">
    <property type="entry name" value="Methyl-accepting chemotaxis protein"/>
    <property type="match status" value="1"/>
</dbReference>
<evidence type="ECO:0000256" key="2">
    <source>
        <dbReference type="ARBA" id="ARBA00022475"/>
    </source>
</evidence>
<dbReference type="CDD" id="cd18774">
    <property type="entry name" value="PDC2_HK_sensor"/>
    <property type="match status" value="1"/>
</dbReference>
<dbReference type="PANTHER" id="PTHR32089">
    <property type="entry name" value="METHYL-ACCEPTING CHEMOTAXIS PROTEIN MCPB"/>
    <property type="match status" value="1"/>
</dbReference>
<dbReference type="InterPro" id="IPR004089">
    <property type="entry name" value="MCPsignal_dom"/>
</dbReference>
<evidence type="ECO:0000313" key="14">
    <source>
        <dbReference type="EMBL" id="MBC8591068.1"/>
    </source>
</evidence>
<evidence type="ECO:0000313" key="15">
    <source>
        <dbReference type="Proteomes" id="UP000601522"/>
    </source>
</evidence>
<evidence type="ECO:0000256" key="8">
    <source>
        <dbReference type="ARBA" id="ARBA00029447"/>
    </source>
</evidence>
<evidence type="ECO:0000256" key="7">
    <source>
        <dbReference type="ARBA" id="ARBA00023224"/>
    </source>
</evidence>
<feature type="domain" description="HAMP" evidence="13">
    <location>
        <begin position="303"/>
        <end position="358"/>
    </location>
</feature>
<organism evidence="14 15">
    <name type="scientific">Wansuia hejianensis</name>
    <dbReference type="NCBI Taxonomy" id="2763667"/>
    <lineage>
        <taxon>Bacteria</taxon>
        <taxon>Bacillati</taxon>
        <taxon>Bacillota</taxon>
        <taxon>Clostridia</taxon>
        <taxon>Lachnospirales</taxon>
        <taxon>Lachnospiraceae</taxon>
        <taxon>Wansuia</taxon>
    </lineage>
</organism>
<dbReference type="EMBL" id="JACRTK010000003">
    <property type="protein sequence ID" value="MBC8591068.1"/>
    <property type="molecule type" value="Genomic_DNA"/>
</dbReference>
<dbReference type="InterPro" id="IPR029151">
    <property type="entry name" value="Sensor-like_sf"/>
</dbReference>
<evidence type="ECO:0000256" key="11">
    <source>
        <dbReference type="SAM" id="Phobius"/>
    </source>
</evidence>
<keyword evidence="10" id="KW-0175">Coiled coil</keyword>
<evidence type="ECO:0000256" key="10">
    <source>
        <dbReference type="SAM" id="Coils"/>
    </source>
</evidence>
<feature type="transmembrane region" description="Helical" evidence="11">
    <location>
        <begin position="279"/>
        <end position="301"/>
    </location>
</feature>
<dbReference type="RefSeq" id="WP_249323933.1">
    <property type="nucleotide sequence ID" value="NZ_JACRTK010000003.1"/>
</dbReference>
<dbReference type="InterPro" id="IPR033479">
    <property type="entry name" value="dCache_1"/>
</dbReference>
<evidence type="ECO:0000259" key="12">
    <source>
        <dbReference type="PROSITE" id="PS50111"/>
    </source>
</evidence>
<dbReference type="PROSITE" id="PS50111">
    <property type="entry name" value="CHEMOTAXIS_TRANSDUC_2"/>
    <property type="match status" value="1"/>
</dbReference>
<dbReference type="Pfam" id="PF00015">
    <property type="entry name" value="MCPsignal"/>
    <property type="match status" value="1"/>
</dbReference>
<comment type="subcellular location">
    <subcellularLocation>
        <location evidence="1">Cell membrane</location>
        <topology evidence="1">Multi-pass membrane protein</topology>
    </subcellularLocation>
</comment>
<feature type="coiled-coil region" evidence="10">
    <location>
        <begin position="634"/>
        <end position="661"/>
    </location>
</feature>
<dbReference type="SMART" id="SM00283">
    <property type="entry name" value="MA"/>
    <property type="match status" value="1"/>
</dbReference>
<dbReference type="AlphaFoldDB" id="A0A926EZ64"/>
<dbReference type="Gene3D" id="3.30.450.20">
    <property type="entry name" value="PAS domain"/>
    <property type="match status" value="2"/>
</dbReference>
<dbReference type="Pfam" id="PF02743">
    <property type="entry name" value="dCache_1"/>
    <property type="match status" value="1"/>
</dbReference>
<dbReference type="SUPFAM" id="SSF103190">
    <property type="entry name" value="Sensory domain-like"/>
    <property type="match status" value="1"/>
</dbReference>
<dbReference type="GO" id="GO:0007165">
    <property type="term" value="P:signal transduction"/>
    <property type="evidence" value="ECO:0007669"/>
    <property type="project" value="UniProtKB-KW"/>
</dbReference>
<keyword evidence="2" id="KW-1003">Cell membrane</keyword>
<dbReference type="InterPro" id="IPR003660">
    <property type="entry name" value="HAMP_dom"/>
</dbReference>
<keyword evidence="7 9" id="KW-0807">Transducer</keyword>
<evidence type="ECO:0000256" key="9">
    <source>
        <dbReference type="PROSITE-ProRule" id="PRU00284"/>
    </source>
</evidence>
<keyword evidence="15" id="KW-1185">Reference proteome</keyword>
<accession>A0A926EZ64</accession>
<dbReference type="Proteomes" id="UP000601522">
    <property type="component" value="Unassembled WGS sequence"/>
</dbReference>
<keyword evidence="5 11" id="KW-1133">Transmembrane helix</keyword>
<comment type="caution">
    <text evidence="14">The sequence shown here is derived from an EMBL/GenBank/DDBJ whole genome shotgun (WGS) entry which is preliminary data.</text>
</comment>
<dbReference type="GO" id="GO:0005886">
    <property type="term" value="C:plasma membrane"/>
    <property type="evidence" value="ECO:0007669"/>
    <property type="project" value="UniProtKB-SubCell"/>
</dbReference>
<dbReference type="PANTHER" id="PTHR32089:SF112">
    <property type="entry name" value="LYSOZYME-LIKE PROTEIN-RELATED"/>
    <property type="match status" value="1"/>
</dbReference>
<proteinExistence type="inferred from homology"/>
<protein>
    <submittedName>
        <fullName evidence="14">Methyl-accepting chemotaxis protein</fullName>
    </submittedName>
</protein>
<keyword evidence="4 11" id="KW-0812">Transmembrane</keyword>
<dbReference type="GO" id="GO:0006935">
    <property type="term" value="P:chemotaxis"/>
    <property type="evidence" value="ECO:0007669"/>
    <property type="project" value="UniProtKB-KW"/>
</dbReference>
<sequence>MKLKNKIILFTVLVCIVSVLSISAINYNIAIKELEEEVNQKVQLEALGIAKDIDKWMGIQKEALSELIEGMVVANNFEYDYACDYLKEANKRADGNFYYIAFGDEVFIEADHFQPSYKPTEQAWYQGAIGSEDFYMTQPYIDGKTGGTVVSVTKGFKTTDGKEGVIGLDLSINYLIELIADSNVGENSYSFLVDNVGNIITHLNEEFKPNEGKYINTKDILDGKINQIGDSKDLDIKDRRIKDYDGEDRFFFLEDIGEIGWKAGVAVDTNYATGKVDSVIRYTMVTLIIVLTVSILISMYISNSISKPIVKSVGIAEGIGNLNLLNDIDEKDLNRKDEIGQMYKSFHNIIIKLREFMEGLEGAIYTNHQVYEDTISKLSFLLTQAEDTSATTEELSAGMEETAATTMSLEESTNEVNRAISDFTERMEEGAITSNQISTKADELSSRFIEAKDSTMSIYSNTKEEIKQAIVSSKEVEKINVLSNAILEISEQTSLLSLNAAIEAARAGEAGRGFAVVAEEIRRLAENSNTAVEEIQSVTKGVTKVVYQLVDDASNLINFLEEKVMGDYEMMVEAVNQYRNDGSSLNDIISSLSATSEELSATISQMSMSMKDISVTVEDSTMATTNIAEKNMHIVEAINNINEIMEKNKEISDKLQDIVSQVQI</sequence>
<name>A0A926EZ64_9FIRM</name>
<gene>
    <name evidence="14" type="ORF">H8689_08065</name>
</gene>
<reference evidence="14 15" key="1">
    <citation type="submission" date="2020-08" db="EMBL/GenBank/DDBJ databases">
        <title>Genome public.</title>
        <authorList>
            <person name="Liu C."/>
            <person name="Sun Q."/>
        </authorList>
    </citation>
    <scope>NUCLEOTIDE SEQUENCE [LARGE SCALE GENOMIC DNA]</scope>
    <source>
        <strain evidence="14 15">NSJ-26</strain>
    </source>
</reference>
<keyword evidence="6 11" id="KW-0472">Membrane</keyword>
<evidence type="ECO:0000256" key="6">
    <source>
        <dbReference type="ARBA" id="ARBA00023136"/>
    </source>
</evidence>
<keyword evidence="3" id="KW-0145">Chemotaxis</keyword>
<evidence type="ECO:0000256" key="5">
    <source>
        <dbReference type="ARBA" id="ARBA00022989"/>
    </source>
</evidence>
<feature type="domain" description="Methyl-accepting transducer" evidence="12">
    <location>
        <begin position="391"/>
        <end position="628"/>
    </location>
</feature>
<comment type="similarity">
    <text evidence="8">Belongs to the methyl-accepting chemotaxis (MCP) protein family.</text>
</comment>
<evidence type="ECO:0000256" key="3">
    <source>
        <dbReference type="ARBA" id="ARBA00022500"/>
    </source>
</evidence>
<evidence type="ECO:0000256" key="1">
    <source>
        <dbReference type="ARBA" id="ARBA00004651"/>
    </source>
</evidence>
<evidence type="ECO:0000259" key="13">
    <source>
        <dbReference type="PROSITE" id="PS50885"/>
    </source>
</evidence>